<evidence type="ECO:0000256" key="2">
    <source>
        <dbReference type="ARBA" id="ARBA00022840"/>
    </source>
</evidence>
<evidence type="ECO:0000313" key="3">
    <source>
        <dbReference type="EMBL" id="CAD9077254.1"/>
    </source>
</evidence>
<reference evidence="3" key="1">
    <citation type="submission" date="2021-01" db="EMBL/GenBank/DDBJ databases">
        <authorList>
            <person name="Corre E."/>
            <person name="Pelletier E."/>
            <person name="Niang G."/>
            <person name="Scheremetjew M."/>
            <person name="Finn R."/>
            <person name="Kale V."/>
            <person name="Holt S."/>
            <person name="Cochrane G."/>
            <person name="Meng A."/>
            <person name="Brown T."/>
            <person name="Cohen L."/>
        </authorList>
    </citation>
    <scope>NUCLEOTIDE SEQUENCE</scope>
    <source>
        <strain evidence="3">WS</strain>
    </source>
</reference>
<protein>
    <recommendedName>
        <fullName evidence="4">L-seryl-tRNA(Sec) kinase</fullName>
    </recommendedName>
</protein>
<dbReference type="Gene3D" id="3.40.50.300">
    <property type="entry name" value="P-loop containing nucleotide triphosphate hydrolases"/>
    <property type="match status" value="1"/>
</dbReference>
<dbReference type="PANTHER" id="PTHR20873:SF0">
    <property type="entry name" value="L-SERYL-TRNA(SEC) KINASE"/>
    <property type="match status" value="1"/>
</dbReference>
<dbReference type="InterPro" id="IPR027417">
    <property type="entry name" value="P-loop_NTPase"/>
</dbReference>
<dbReference type="GO" id="GO:0005524">
    <property type="term" value="F:ATP binding"/>
    <property type="evidence" value="ECO:0007669"/>
    <property type="project" value="UniProtKB-KW"/>
</dbReference>
<gene>
    <name evidence="3" type="ORF">PCOS0759_LOCUS485</name>
</gene>
<dbReference type="GO" id="GO:0000049">
    <property type="term" value="F:tRNA binding"/>
    <property type="evidence" value="ECO:0007669"/>
    <property type="project" value="TreeGrafter"/>
</dbReference>
<evidence type="ECO:0000256" key="1">
    <source>
        <dbReference type="ARBA" id="ARBA00022741"/>
    </source>
</evidence>
<dbReference type="PANTHER" id="PTHR20873">
    <property type="entry name" value="L-SERYL-TRNA(SEC) KINASE"/>
    <property type="match status" value="1"/>
</dbReference>
<dbReference type="SUPFAM" id="SSF52540">
    <property type="entry name" value="P-loop containing nucleoside triphosphate hydrolases"/>
    <property type="match status" value="1"/>
</dbReference>
<organism evidence="3">
    <name type="scientific">Percolomonas cosmopolitus</name>
    <dbReference type="NCBI Taxonomy" id="63605"/>
    <lineage>
        <taxon>Eukaryota</taxon>
        <taxon>Discoba</taxon>
        <taxon>Heterolobosea</taxon>
        <taxon>Tetramitia</taxon>
        <taxon>Eutetramitia</taxon>
        <taxon>Percolomonadidae</taxon>
        <taxon>Percolomonas</taxon>
    </lineage>
</organism>
<proteinExistence type="predicted"/>
<dbReference type="GO" id="GO:0016301">
    <property type="term" value="F:kinase activity"/>
    <property type="evidence" value="ECO:0007669"/>
    <property type="project" value="TreeGrafter"/>
</dbReference>
<dbReference type="Pfam" id="PF08433">
    <property type="entry name" value="KTI12"/>
    <property type="match status" value="1"/>
</dbReference>
<dbReference type="InterPro" id="IPR052648">
    <property type="entry name" value="Ser-tRNA(Sec)_kinase"/>
</dbReference>
<dbReference type="InterPro" id="IPR013641">
    <property type="entry name" value="KTI12/PSTK"/>
</dbReference>
<keyword evidence="1" id="KW-0547">Nucleotide-binding</keyword>
<name>A0A7S1KL39_9EUKA</name>
<accession>A0A7S1KL39</accession>
<dbReference type="AlphaFoldDB" id="A0A7S1KL39"/>
<dbReference type="EMBL" id="HBGD01000625">
    <property type="protein sequence ID" value="CAD9077254.1"/>
    <property type="molecule type" value="Transcribed_RNA"/>
</dbReference>
<evidence type="ECO:0008006" key="4">
    <source>
        <dbReference type="Google" id="ProtNLM"/>
    </source>
</evidence>
<sequence length="314" mass="36605">MSKHNQTFPHTPTIILLCGIPATGKSTLLSRLKQENGGTLTWCIEQWDNHYEKQLIQQDKGQESHTGMHFDPVQYKEQRQKWTHSLRSRIRQAATGESGQILIVEDNFYLNSMRRDMFLICQEVGAIYGEVILRCCLETSLQRNAQRTFPIPTKVIERMDALFEYNPRNREMKKRHLELDTEQCNAKECLDRIITFVHSLKPVENRSLEKQLEKVLSRQSNVESVKHQLDLMLRKYTASLLKSLEGKSGQSPNILARKLGPLRKEFISLHASHCEDMIRDHRSVTNTLNEHSIPEEILIHFADHFKDFVYLQLV</sequence>
<keyword evidence="2" id="KW-0067">ATP-binding</keyword>